<name>A0A7W9HLM1_9PSEU</name>
<proteinExistence type="inferred from homology"/>
<dbReference type="GO" id="GO:0032196">
    <property type="term" value="P:transposition"/>
    <property type="evidence" value="ECO:0007669"/>
    <property type="project" value="UniProtKB-KW"/>
</dbReference>
<accession>A0A7W9HLM1</accession>
<evidence type="ECO:0000259" key="7">
    <source>
        <dbReference type="Pfam" id="PF01385"/>
    </source>
</evidence>
<keyword evidence="4" id="KW-0238">DNA-binding</keyword>
<dbReference type="GO" id="GO:0006310">
    <property type="term" value="P:DNA recombination"/>
    <property type="evidence" value="ECO:0007669"/>
    <property type="project" value="UniProtKB-KW"/>
</dbReference>
<evidence type="ECO:0000313" key="10">
    <source>
        <dbReference type="Proteomes" id="UP000552097"/>
    </source>
</evidence>
<gene>
    <name evidence="9" type="ORF">F4560_003941</name>
</gene>
<evidence type="ECO:0000256" key="6">
    <source>
        <dbReference type="SAM" id="MobiDB-lite"/>
    </source>
</evidence>
<evidence type="ECO:0000313" key="9">
    <source>
        <dbReference type="EMBL" id="MBB5804173.1"/>
    </source>
</evidence>
<reference evidence="9 10" key="1">
    <citation type="submission" date="2020-08" db="EMBL/GenBank/DDBJ databases">
        <title>Sequencing the genomes of 1000 actinobacteria strains.</title>
        <authorList>
            <person name="Klenk H.-P."/>
        </authorList>
    </citation>
    <scope>NUCLEOTIDE SEQUENCE [LARGE SCALE GENOMIC DNA]</scope>
    <source>
        <strain evidence="9 10">DSM 45486</strain>
    </source>
</reference>
<comment type="similarity">
    <text evidence="1">In the C-terminal section; belongs to the transposase 35 family.</text>
</comment>
<dbReference type="EMBL" id="JACHMO010000001">
    <property type="protein sequence ID" value="MBB5804173.1"/>
    <property type="molecule type" value="Genomic_DNA"/>
</dbReference>
<keyword evidence="10" id="KW-1185">Reference proteome</keyword>
<dbReference type="InterPro" id="IPR001959">
    <property type="entry name" value="Transposase"/>
</dbReference>
<dbReference type="Proteomes" id="UP000552097">
    <property type="component" value="Unassembled WGS sequence"/>
</dbReference>
<organism evidence="9 10">
    <name type="scientific">Saccharothrix ecbatanensis</name>
    <dbReference type="NCBI Taxonomy" id="1105145"/>
    <lineage>
        <taxon>Bacteria</taxon>
        <taxon>Bacillati</taxon>
        <taxon>Actinomycetota</taxon>
        <taxon>Actinomycetes</taxon>
        <taxon>Pseudonocardiales</taxon>
        <taxon>Pseudonocardiaceae</taxon>
        <taxon>Saccharothrix</taxon>
    </lineage>
</organism>
<dbReference type="AlphaFoldDB" id="A0A7W9HLM1"/>
<keyword evidence="3" id="KW-0815">Transposition</keyword>
<dbReference type="GO" id="GO:0003677">
    <property type="term" value="F:DNA binding"/>
    <property type="evidence" value="ECO:0007669"/>
    <property type="project" value="UniProtKB-KW"/>
</dbReference>
<feature type="region of interest" description="Disordered" evidence="6">
    <location>
        <begin position="1"/>
        <end position="25"/>
    </location>
</feature>
<comment type="caution">
    <text evidence="9">The sequence shown here is derived from an EMBL/GenBank/DDBJ whole genome shotgun (WGS) entry which is preliminary data.</text>
</comment>
<sequence>MAEPLDIVWSRPLPEGAEPSTVTVSRDPAGRWHVSILVETTIIHAPPTDHVVGVDAGITSLVTLSTGDKITNPKHERRDRERLARAQRALARKEKGSANRVKARLRVARVHARIADRRRDLLHKLTTRLVRENQLVVIEDLAVRNMLRNGSLARAISDASWSDLRSMLEYKCDWYGRDLVVVDRWLPSSKTCSDCGYVLDTLPLHVREWTCDCGARHDRDVNAARNILAAGQAVTACGAGVRPTRR</sequence>
<evidence type="ECO:0000256" key="4">
    <source>
        <dbReference type="ARBA" id="ARBA00023125"/>
    </source>
</evidence>
<evidence type="ECO:0000256" key="3">
    <source>
        <dbReference type="ARBA" id="ARBA00022578"/>
    </source>
</evidence>
<dbReference type="PANTHER" id="PTHR30405">
    <property type="entry name" value="TRANSPOSASE"/>
    <property type="match status" value="1"/>
</dbReference>
<dbReference type="NCBIfam" id="NF040570">
    <property type="entry name" value="guided_TnpB"/>
    <property type="match status" value="1"/>
</dbReference>
<evidence type="ECO:0000256" key="5">
    <source>
        <dbReference type="ARBA" id="ARBA00023172"/>
    </source>
</evidence>
<feature type="domain" description="Probable transposase IS891/IS1136/IS1341" evidence="7">
    <location>
        <begin position="38"/>
        <end position="149"/>
    </location>
</feature>
<evidence type="ECO:0000256" key="1">
    <source>
        <dbReference type="ARBA" id="ARBA00008761"/>
    </source>
</evidence>
<evidence type="ECO:0000259" key="8">
    <source>
        <dbReference type="Pfam" id="PF07282"/>
    </source>
</evidence>
<evidence type="ECO:0000256" key="2">
    <source>
        <dbReference type="ARBA" id="ARBA00011044"/>
    </source>
</evidence>
<dbReference type="Pfam" id="PF01385">
    <property type="entry name" value="OrfB_IS605"/>
    <property type="match status" value="1"/>
</dbReference>
<dbReference type="Pfam" id="PF07282">
    <property type="entry name" value="Cas12f1-like_TNB"/>
    <property type="match status" value="1"/>
</dbReference>
<dbReference type="InterPro" id="IPR010095">
    <property type="entry name" value="Cas12f1-like_TNB"/>
</dbReference>
<keyword evidence="5" id="KW-0233">DNA recombination</keyword>
<dbReference type="NCBIfam" id="TIGR01766">
    <property type="entry name" value="IS200/IS605 family accessory protein TnpB-like domain"/>
    <property type="match status" value="1"/>
</dbReference>
<dbReference type="PANTHER" id="PTHR30405:SF25">
    <property type="entry name" value="RNA-GUIDED DNA ENDONUCLEASE INSQ-RELATED"/>
    <property type="match status" value="1"/>
</dbReference>
<protein>
    <submittedName>
        <fullName evidence="9">IS605 OrfB family transposase</fullName>
    </submittedName>
</protein>
<comment type="similarity">
    <text evidence="2">In the N-terminal section; belongs to the transposase 2 family.</text>
</comment>
<feature type="domain" description="Cas12f1-like TNB" evidence="8">
    <location>
        <begin position="161"/>
        <end position="227"/>
    </location>
</feature>
<dbReference type="InterPro" id="IPR051399">
    <property type="entry name" value="RNA-guided_DNA_endo/Transpos"/>
</dbReference>